<dbReference type="Pfam" id="PF13181">
    <property type="entry name" value="TPR_8"/>
    <property type="match status" value="1"/>
</dbReference>
<feature type="signal peptide" evidence="2">
    <location>
        <begin position="1"/>
        <end position="20"/>
    </location>
</feature>
<accession>A0A1M7M5W3</accession>
<evidence type="ECO:0000313" key="4">
    <source>
        <dbReference type="Proteomes" id="UP000190235"/>
    </source>
</evidence>
<dbReference type="AlphaFoldDB" id="A0A1M7M5W3"/>
<dbReference type="EMBL" id="LT670848">
    <property type="protein sequence ID" value="SHM86109.1"/>
    <property type="molecule type" value="Genomic_DNA"/>
</dbReference>
<dbReference type="InterPro" id="IPR019734">
    <property type="entry name" value="TPR_rpt"/>
</dbReference>
<dbReference type="SUPFAM" id="SSF48452">
    <property type="entry name" value="TPR-like"/>
    <property type="match status" value="1"/>
</dbReference>
<organism evidence="3 4">
    <name type="scientific">Salegentibacter salegens</name>
    <dbReference type="NCBI Taxonomy" id="143223"/>
    <lineage>
        <taxon>Bacteria</taxon>
        <taxon>Pseudomonadati</taxon>
        <taxon>Bacteroidota</taxon>
        <taxon>Flavobacteriia</taxon>
        <taxon>Flavobacteriales</taxon>
        <taxon>Flavobacteriaceae</taxon>
        <taxon>Salegentibacter</taxon>
    </lineage>
</organism>
<keyword evidence="4" id="KW-1185">Reference proteome</keyword>
<dbReference type="STRING" id="143223.SAMN05878281_2298"/>
<evidence type="ECO:0000256" key="1">
    <source>
        <dbReference type="PROSITE-ProRule" id="PRU00339"/>
    </source>
</evidence>
<evidence type="ECO:0000256" key="2">
    <source>
        <dbReference type="SAM" id="SignalP"/>
    </source>
</evidence>
<name>A0A1M7M5W3_9FLAO</name>
<dbReference type="Gene3D" id="1.25.40.10">
    <property type="entry name" value="Tetratricopeptide repeat domain"/>
    <property type="match status" value="1"/>
</dbReference>
<keyword evidence="1" id="KW-0802">TPR repeat</keyword>
<proteinExistence type="predicted"/>
<dbReference type="RefSeq" id="WP_079735348.1">
    <property type="nucleotide sequence ID" value="NZ_LT670848.1"/>
</dbReference>
<dbReference type="InterPro" id="IPR011990">
    <property type="entry name" value="TPR-like_helical_dom_sf"/>
</dbReference>
<feature type="chain" id="PRO_5012771246" evidence="2">
    <location>
        <begin position="21"/>
        <end position="287"/>
    </location>
</feature>
<protein>
    <submittedName>
        <fullName evidence="3">Uncharacterized protein</fullName>
    </submittedName>
</protein>
<gene>
    <name evidence="3" type="ORF">SAMN05878281_2298</name>
</gene>
<feature type="repeat" description="TPR" evidence="1">
    <location>
        <begin position="243"/>
        <end position="276"/>
    </location>
</feature>
<keyword evidence="2" id="KW-0732">Signal</keyword>
<evidence type="ECO:0000313" key="3">
    <source>
        <dbReference type="EMBL" id="SHM86109.1"/>
    </source>
</evidence>
<sequence length="287" mass="33175">MRYFYSIMFCTFFVFNSLNAQHNEELQEMANADQEERLSGTDWKIINANDSIRLAKATQWFENGNLSTAKDYFNAGIIFQHGRDTMASGRAVESFKKAIALDSTLNRWWYAAAVDRDLMRRGEPQIYGTQHVVENGKPKKYKMDTTKVTDTERSYYRVPSLAQQRENARLKSLKQVSLFYTDNLDIDKTISLIESQFKKGKQSDYNVSENTINSFGYQLIAENKLKEALKVLQLNTELYPKASNTWDSYGEILLKLDEEKASIKAYQKSLELNPDNENAKKVLEDLE</sequence>
<dbReference type="PROSITE" id="PS50005">
    <property type="entry name" value="TPR"/>
    <property type="match status" value="1"/>
</dbReference>
<reference evidence="4" key="1">
    <citation type="submission" date="2016-11" db="EMBL/GenBank/DDBJ databases">
        <authorList>
            <person name="Varghese N."/>
            <person name="Submissions S."/>
        </authorList>
    </citation>
    <scope>NUCLEOTIDE SEQUENCE [LARGE SCALE GENOMIC DNA]</scope>
    <source>
        <strain evidence="4">ACAM 48</strain>
    </source>
</reference>
<dbReference type="Proteomes" id="UP000190235">
    <property type="component" value="Chromosome I"/>
</dbReference>